<organism evidence="3 4">
    <name type="scientific">Paenibacillus contaminans</name>
    <dbReference type="NCBI Taxonomy" id="450362"/>
    <lineage>
        <taxon>Bacteria</taxon>
        <taxon>Bacillati</taxon>
        <taxon>Bacillota</taxon>
        <taxon>Bacilli</taxon>
        <taxon>Bacillales</taxon>
        <taxon>Paenibacillaceae</taxon>
        <taxon>Paenibacillus</taxon>
    </lineage>
</organism>
<keyword evidence="3" id="KW-0969">Cilium</keyword>
<comment type="caution">
    <text evidence="3">The sequence shown here is derived from an EMBL/GenBank/DDBJ whole genome shotgun (WGS) entry which is preliminary data.</text>
</comment>
<evidence type="ECO:0000256" key="1">
    <source>
        <dbReference type="ARBA" id="ARBA00022795"/>
    </source>
</evidence>
<dbReference type="OrthoDB" id="2660802at2"/>
<dbReference type="Gene3D" id="1.20.58.300">
    <property type="entry name" value="FlgN-like"/>
    <property type="match status" value="1"/>
</dbReference>
<sequence length="160" mass="18175">MDVMSQLIEAHEQLLALSEQKTEVIVRNNVEELNRIVGKESRLTAHIASLDQQRVSAVGQYLTAKGYRPHPYITVSDIVKLIVKMEEKQAIQEAQRKLLNTIERLKEVNGQNQQLIEQSLTYIEYSLDLIVGPPDDEATYQHPANQYAGTKRSGLFDTRA</sequence>
<reference evidence="3 4" key="1">
    <citation type="journal article" date="2009" name="Int. J. Syst. Evol. Microbiol.">
        <title>Paenibacillus contaminans sp. nov., isolated from a contaminated laboratory plate.</title>
        <authorList>
            <person name="Chou J.H."/>
            <person name="Lee J.H."/>
            <person name="Lin M.C."/>
            <person name="Chang P.S."/>
            <person name="Arun A.B."/>
            <person name="Young C.C."/>
            <person name="Chen W.M."/>
        </authorList>
    </citation>
    <scope>NUCLEOTIDE SEQUENCE [LARGE SCALE GENOMIC DNA]</scope>
    <source>
        <strain evidence="3 4">CKOBP-6</strain>
    </source>
</reference>
<evidence type="ECO:0000313" key="3">
    <source>
        <dbReference type="EMBL" id="RAV17443.1"/>
    </source>
</evidence>
<evidence type="ECO:0000256" key="2">
    <source>
        <dbReference type="SAM" id="Coils"/>
    </source>
</evidence>
<gene>
    <name evidence="3" type="ORF">DQG23_27545</name>
</gene>
<dbReference type="AlphaFoldDB" id="A0A329MFM1"/>
<dbReference type="InterPro" id="IPR007809">
    <property type="entry name" value="FlgN-like"/>
</dbReference>
<protein>
    <submittedName>
        <fullName evidence="3">Flagellar protein FlgN</fullName>
    </submittedName>
</protein>
<dbReference type="Proteomes" id="UP000250369">
    <property type="component" value="Unassembled WGS sequence"/>
</dbReference>
<feature type="coiled-coil region" evidence="2">
    <location>
        <begin position="84"/>
        <end position="118"/>
    </location>
</feature>
<name>A0A329MFM1_9BACL</name>
<keyword evidence="1" id="KW-1005">Bacterial flagellum biogenesis</keyword>
<keyword evidence="2" id="KW-0175">Coiled coil</keyword>
<dbReference type="InterPro" id="IPR036679">
    <property type="entry name" value="FlgN-like_sf"/>
</dbReference>
<dbReference type="SUPFAM" id="SSF140566">
    <property type="entry name" value="FlgN-like"/>
    <property type="match status" value="1"/>
</dbReference>
<dbReference type="GO" id="GO:0044780">
    <property type="term" value="P:bacterial-type flagellum assembly"/>
    <property type="evidence" value="ECO:0007669"/>
    <property type="project" value="InterPro"/>
</dbReference>
<evidence type="ECO:0000313" key="4">
    <source>
        <dbReference type="Proteomes" id="UP000250369"/>
    </source>
</evidence>
<accession>A0A329MFM1</accession>
<proteinExistence type="predicted"/>
<dbReference type="Pfam" id="PF05130">
    <property type="entry name" value="FlgN"/>
    <property type="match status" value="1"/>
</dbReference>
<keyword evidence="3" id="KW-0966">Cell projection</keyword>
<keyword evidence="3" id="KW-0282">Flagellum</keyword>
<keyword evidence="4" id="KW-1185">Reference proteome</keyword>
<dbReference type="EMBL" id="QMFB01000019">
    <property type="protein sequence ID" value="RAV17443.1"/>
    <property type="molecule type" value="Genomic_DNA"/>
</dbReference>